<feature type="region of interest" description="Disordered" evidence="1">
    <location>
        <begin position="1"/>
        <end position="39"/>
    </location>
</feature>
<feature type="compositionally biased region" description="Low complexity" evidence="1">
    <location>
        <begin position="90"/>
        <end position="101"/>
    </location>
</feature>
<organism evidence="2 3">
    <name type="scientific">Hermanssonia centrifuga</name>
    <dbReference type="NCBI Taxonomy" id="98765"/>
    <lineage>
        <taxon>Eukaryota</taxon>
        <taxon>Fungi</taxon>
        <taxon>Dikarya</taxon>
        <taxon>Basidiomycota</taxon>
        <taxon>Agaricomycotina</taxon>
        <taxon>Agaricomycetes</taxon>
        <taxon>Polyporales</taxon>
        <taxon>Meruliaceae</taxon>
        <taxon>Hermanssonia</taxon>
    </lineage>
</organism>
<dbReference type="STRING" id="98765.A0A2R6S3U1"/>
<dbReference type="EMBL" id="MLYV02000089">
    <property type="protein sequence ID" value="PSS36951.1"/>
    <property type="molecule type" value="Genomic_DNA"/>
</dbReference>
<feature type="region of interest" description="Disordered" evidence="1">
    <location>
        <begin position="85"/>
        <end position="104"/>
    </location>
</feature>
<dbReference type="Proteomes" id="UP000186601">
    <property type="component" value="Unassembled WGS sequence"/>
</dbReference>
<keyword evidence="3" id="KW-1185">Reference proteome</keyword>
<gene>
    <name evidence="2" type="ORF">PHLCEN_2v1167</name>
</gene>
<dbReference type="OrthoDB" id="3270670at2759"/>
<evidence type="ECO:0000313" key="2">
    <source>
        <dbReference type="EMBL" id="PSS36951.1"/>
    </source>
</evidence>
<proteinExistence type="predicted"/>
<accession>A0A2R6S3U1</accession>
<feature type="compositionally biased region" description="Low complexity" evidence="1">
    <location>
        <begin position="16"/>
        <end position="26"/>
    </location>
</feature>
<feature type="region of interest" description="Disordered" evidence="1">
    <location>
        <begin position="226"/>
        <end position="276"/>
    </location>
</feature>
<feature type="region of interest" description="Disordered" evidence="1">
    <location>
        <begin position="191"/>
        <end position="210"/>
    </location>
</feature>
<feature type="region of interest" description="Disordered" evidence="1">
    <location>
        <begin position="295"/>
        <end position="319"/>
    </location>
</feature>
<sequence length="319" mass="35388">MHSNPSYWRPPLCPQSSSHTSSHIASQPTAPSLIHPQPYSTWEQSRESWSLPTSYSFDHTDDFATPSSSYEPDYLKIAHLSDSYTDVPDSRSGSSASQLSSKPKFEAASWGNNLYRLEPDTESVQDTGPVTQVKQEEMPTNPIVFDTPCLGRDASIHAPKHEVPLRATQASPEMRILMGCFRLNPFAEQNGRRGTAATTSWSGEEIGPLREPPRFIDFQLEIPHAASSEPDLPPRRSMPSPTPPFSPPESLQYSYDEEDEEEHNWSSPPAAYSSLHVVPEPPVFEPVMTPAQGLWQMSYQPQGSTDGSSYSLSPPASRE</sequence>
<evidence type="ECO:0000256" key="1">
    <source>
        <dbReference type="SAM" id="MobiDB-lite"/>
    </source>
</evidence>
<reference evidence="2 3" key="1">
    <citation type="submission" date="2018-02" db="EMBL/GenBank/DDBJ databases">
        <title>Genome sequence of the basidiomycete white-rot fungus Phlebia centrifuga.</title>
        <authorList>
            <person name="Granchi Z."/>
            <person name="Peng M."/>
            <person name="de Vries R.P."/>
            <person name="Hilden K."/>
            <person name="Makela M.R."/>
            <person name="Grigoriev I."/>
            <person name="Riley R."/>
        </authorList>
    </citation>
    <scope>NUCLEOTIDE SEQUENCE [LARGE SCALE GENOMIC DNA]</scope>
    <source>
        <strain evidence="2 3">FBCC195</strain>
    </source>
</reference>
<evidence type="ECO:0000313" key="3">
    <source>
        <dbReference type="Proteomes" id="UP000186601"/>
    </source>
</evidence>
<protein>
    <submittedName>
        <fullName evidence="2">Uncharacterized protein</fullName>
    </submittedName>
</protein>
<comment type="caution">
    <text evidence="2">The sequence shown here is derived from an EMBL/GenBank/DDBJ whole genome shotgun (WGS) entry which is preliminary data.</text>
</comment>
<name>A0A2R6S3U1_9APHY</name>
<dbReference type="AlphaFoldDB" id="A0A2R6S3U1"/>